<evidence type="ECO:0000256" key="8">
    <source>
        <dbReference type="PIRSR" id="PIRSR004682-1"/>
    </source>
</evidence>
<dbReference type="Proteomes" id="UP000216361">
    <property type="component" value="Unassembled WGS sequence"/>
</dbReference>
<dbReference type="GO" id="GO:0046872">
    <property type="term" value="F:metal ion binding"/>
    <property type="evidence" value="ECO:0007669"/>
    <property type="project" value="UniProtKB-KW"/>
</dbReference>
<feature type="site" description="Stabilizes the phosphoryl group" evidence="9">
    <location>
        <position position="54"/>
    </location>
</feature>
<keyword evidence="3 10" id="KW-0479">Metal-binding</keyword>
<gene>
    <name evidence="11" type="ORF">CHR90_07175</name>
</gene>
<dbReference type="EMBL" id="NOXS01000030">
    <property type="protein sequence ID" value="OYQ19891.1"/>
    <property type="molecule type" value="Genomic_DNA"/>
</dbReference>
<keyword evidence="12" id="KW-1185">Reference proteome</keyword>
<dbReference type="OrthoDB" id="9814110at2"/>
<dbReference type="InterPro" id="IPR036412">
    <property type="entry name" value="HAD-like_sf"/>
</dbReference>
<protein>
    <recommendedName>
        <fullName evidence="6 7">D,D-heptose 1,7-bisphosphate phosphatase</fullName>
        <ecNumber evidence="7">3.1.3.-</ecNumber>
    </recommendedName>
</protein>
<feature type="site" description="Contributes to substrate recognition" evidence="9">
    <location>
        <position position="104"/>
    </location>
</feature>
<sequence length="180" mass="18409">MRCFPRLLLIDRDGVLNEDLPTSVRTLAEMRLIPAAVAALGAYTATGRRAALITNQGILGRGHVAPQVFGAIQLRLIKALADAGGRLASVHIAPDPRDGLTPRRKPGPGMLLEAMHQHGASPDETLFIGDALTDAEAAAAAGVAFRLVLTGKGAASAAARPDLPAYPSLAAALADLGGAA</sequence>
<dbReference type="Gene3D" id="3.40.50.1000">
    <property type="entry name" value="HAD superfamily/HAD-like"/>
    <property type="match status" value="1"/>
</dbReference>
<dbReference type="NCBIfam" id="TIGR01656">
    <property type="entry name" value="Histidinol-ppas"/>
    <property type="match status" value="1"/>
</dbReference>
<evidence type="ECO:0000256" key="1">
    <source>
        <dbReference type="ARBA" id="ARBA00004496"/>
    </source>
</evidence>
<name>A0A255XSM3_9PROT</name>
<evidence type="ECO:0000313" key="11">
    <source>
        <dbReference type="EMBL" id="OYQ19891.1"/>
    </source>
</evidence>
<dbReference type="InterPro" id="IPR023214">
    <property type="entry name" value="HAD_sf"/>
</dbReference>
<comment type="cofactor">
    <cofactor evidence="10">
        <name>Mg(2+)</name>
        <dbReference type="ChEBI" id="CHEBI:18420"/>
    </cofactor>
</comment>
<dbReference type="InterPro" id="IPR006543">
    <property type="entry name" value="Histidinol-phos"/>
</dbReference>
<dbReference type="InterPro" id="IPR006549">
    <property type="entry name" value="HAD-SF_hydro_IIIA"/>
</dbReference>
<dbReference type="GO" id="GO:0005737">
    <property type="term" value="C:cytoplasm"/>
    <property type="evidence" value="ECO:0007669"/>
    <property type="project" value="UniProtKB-SubCell"/>
</dbReference>
<comment type="subcellular location">
    <subcellularLocation>
        <location evidence="1 7">Cytoplasm</location>
    </subcellularLocation>
</comment>
<keyword evidence="5 7" id="KW-0119">Carbohydrate metabolism</keyword>
<dbReference type="NCBIfam" id="TIGR01662">
    <property type="entry name" value="HAD-SF-IIIA"/>
    <property type="match status" value="1"/>
</dbReference>
<feature type="binding site" evidence="10">
    <location>
        <position position="130"/>
    </location>
    <ligand>
        <name>Mg(2+)</name>
        <dbReference type="ChEBI" id="CHEBI:18420"/>
    </ligand>
</feature>
<dbReference type="GO" id="GO:0016791">
    <property type="term" value="F:phosphatase activity"/>
    <property type="evidence" value="ECO:0007669"/>
    <property type="project" value="InterPro"/>
</dbReference>
<proteinExistence type="inferred from homology"/>
<dbReference type="PANTHER" id="PTHR42891">
    <property type="entry name" value="D-GLYCERO-BETA-D-MANNO-HEPTOSE-1,7-BISPHOSPHATE 7-PHOSPHATASE"/>
    <property type="match status" value="1"/>
</dbReference>
<evidence type="ECO:0000256" key="3">
    <source>
        <dbReference type="ARBA" id="ARBA00022723"/>
    </source>
</evidence>
<evidence type="ECO:0000256" key="2">
    <source>
        <dbReference type="ARBA" id="ARBA00022490"/>
    </source>
</evidence>
<evidence type="ECO:0000256" key="7">
    <source>
        <dbReference type="PIRNR" id="PIRNR004682"/>
    </source>
</evidence>
<dbReference type="InterPro" id="IPR004446">
    <property type="entry name" value="Heptose_bisP_phosphatase"/>
</dbReference>
<feature type="binding site" evidence="10">
    <location>
        <position position="13"/>
    </location>
    <ligand>
        <name>Mg(2+)</name>
        <dbReference type="ChEBI" id="CHEBI:18420"/>
    </ligand>
</feature>
<dbReference type="PANTHER" id="PTHR42891:SF1">
    <property type="entry name" value="D-GLYCERO-BETA-D-MANNO-HEPTOSE-1,7-BISPHOSPHATE 7-PHOSPHATASE"/>
    <property type="match status" value="1"/>
</dbReference>
<organism evidence="11 12">
    <name type="scientific">Elstera cyanobacteriorum</name>
    <dbReference type="NCBI Taxonomy" id="2022747"/>
    <lineage>
        <taxon>Bacteria</taxon>
        <taxon>Pseudomonadati</taxon>
        <taxon>Pseudomonadota</taxon>
        <taxon>Alphaproteobacteria</taxon>
        <taxon>Rhodospirillales</taxon>
        <taxon>Rhodospirillaceae</taxon>
        <taxon>Elstera</taxon>
    </lineage>
</organism>
<evidence type="ECO:0000256" key="6">
    <source>
        <dbReference type="ARBA" id="ARBA00031828"/>
    </source>
</evidence>
<comment type="caution">
    <text evidence="11">The sequence shown here is derived from an EMBL/GenBank/DDBJ whole genome shotgun (WGS) entry which is preliminary data.</text>
</comment>
<reference evidence="11 12" key="1">
    <citation type="submission" date="2017-07" db="EMBL/GenBank/DDBJ databases">
        <title>Elstera cyanobacteriorum sp. nov., a novel bacterium isolated from cyanobacterial aggregates in a eutrophic lake.</title>
        <authorList>
            <person name="Cai H."/>
        </authorList>
    </citation>
    <scope>NUCLEOTIDE SEQUENCE [LARGE SCALE GENOMIC DNA]</scope>
    <source>
        <strain evidence="11 12">TH019</strain>
    </source>
</reference>
<dbReference type="GO" id="GO:0005975">
    <property type="term" value="P:carbohydrate metabolic process"/>
    <property type="evidence" value="ECO:0007669"/>
    <property type="project" value="InterPro"/>
</dbReference>
<evidence type="ECO:0000313" key="12">
    <source>
        <dbReference type="Proteomes" id="UP000216361"/>
    </source>
</evidence>
<keyword evidence="2 7" id="KW-0963">Cytoplasm</keyword>
<keyword evidence="10" id="KW-0460">Magnesium</keyword>
<feature type="active site" description="Nucleophile" evidence="8">
    <location>
        <position position="11"/>
    </location>
</feature>
<feature type="active site" description="Proton donor" evidence="8">
    <location>
        <position position="13"/>
    </location>
</feature>
<evidence type="ECO:0000256" key="9">
    <source>
        <dbReference type="PIRSR" id="PIRSR004682-3"/>
    </source>
</evidence>
<keyword evidence="4 7" id="KW-0378">Hydrolase</keyword>
<evidence type="ECO:0000256" key="5">
    <source>
        <dbReference type="ARBA" id="ARBA00023277"/>
    </source>
</evidence>
<dbReference type="RefSeq" id="WP_094408310.1">
    <property type="nucleotide sequence ID" value="NZ_BMJZ01000006.1"/>
</dbReference>
<accession>A0A255XSM3</accession>
<dbReference type="SUPFAM" id="SSF56784">
    <property type="entry name" value="HAD-like"/>
    <property type="match status" value="1"/>
</dbReference>
<dbReference type="Pfam" id="PF13242">
    <property type="entry name" value="Hydrolase_like"/>
    <property type="match status" value="1"/>
</dbReference>
<dbReference type="AlphaFoldDB" id="A0A255XSM3"/>
<evidence type="ECO:0000256" key="10">
    <source>
        <dbReference type="PIRSR" id="PIRSR004682-4"/>
    </source>
</evidence>
<dbReference type="EC" id="3.1.3.-" evidence="7"/>
<dbReference type="PIRSF" id="PIRSF004682">
    <property type="entry name" value="GmhB"/>
    <property type="match status" value="1"/>
</dbReference>
<evidence type="ECO:0000256" key="4">
    <source>
        <dbReference type="ARBA" id="ARBA00022801"/>
    </source>
</evidence>
<feature type="binding site" evidence="10">
    <location>
        <position position="11"/>
    </location>
    <ligand>
        <name>Mg(2+)</name>
        <dbReference type="ChEBI" id="CHEBI:18420"/>
    </ligand>
</feature>
<feature type="site" description="Stabilizes the phosphoryl group" evidence="9">
    <location>
        <position position="105"/>
    </location>
</feature>
<comment type="similarity">
    <text evidence="7">Belongs to the gmhB family.</text>
</comment>